<dbReference type="Gene3D" id="2.40.10.120">
    <property type="match status" value="1"/>
</dbReference>
<comment type="caution">
    <text evidence="5">The sequence shown here is derived from an EMBL/GenBank/DDBJ whole genome shotgun (WGS) entry which is preliminary data.</text>
</comment>
<dbReference type="PRINTS" id="PR00834">
    <property type="entry name" value="PROTEASES2C"/>
</dbReference>
<keyword evidence="1" id="KW-0645">Protease</keyword>
<organism evidence="5 6">
    <name type="scientific">Dokdonella soli</name>
    <dbReference type="NCBI Taxonomy" id="529810"/>
    <lineage>
        <taxon>Bacteria</taxon>
        <taxon>Pseudomonadati</taxon>
        <taxon>Pseudomonadota</taxon>
        <taxon>Gammaproteobacteria</taxon>
        <taxon>Lysobacterales</taxon>
        <taxon>Rhodanobacteraceae</taxon>
        <taxon>Dokdonella</taxon>
    </lineage>
</organism>
<dbReference type="RefSeq" id="WP_379989015.1">
    <property type="nucleotide sequence ID" value="NZ_JBHSMO010000006.1"/>
</dbReference>
<keyword evidence="2" id="KW-0378">Hydrolase</keyword>
<feature type="compositionally biased region" description="Basic and acidic residues" evidence="3">
    <location>
        <begin position="1"/>
        <end position="17"/>
    </location>
</feature>
<dbReference type="InterPro" id="IPR051201">
    <property type="entry name" value="Chloro_Bact_Ser_Proteases"/>
</dbReference>
<evidence type="ECO:0000256" key="1">
    <source>
        <dbReference type="ARBA" id="ARBA00022670"/>
    </source>
</evidence>
<accession>A0ABP3TVX3</accession>
<dbReference type="SUPFAM" id="SSF50494">
    <property type="entry name" value="Trypsin-like serine proteases"/>
    <property type="match status" value="1"/>
</dbReference>
<name>A0ABP3TVX3_9GAMM</name>
<evidence type="ECO:0000256" key="3">
    <source>
        <dbReference type="SAM" id="MobiDB-lite"/>
    </source>
</evidence>
<reference evidence="6" key="1">
    <citation type="journal article" date="2019" name="Int. J. Syst. Evol. Microbiol.">
        <title>The Global Catalogue of Microorganisms (GCM) 10K type strain sequencing project: providing services to taxonomists for standard genome sequencing and annotation.</title>
        <authorList>
            <consortium name="The Broad Institute Genomics Platform"/>
            <consortium name="The Broad Institute Genome Sequencing Center for Infectious Disease"/>
            <person name="Wu L."/>
            <person name="Ma J."/>
        </authorList>
    </citation>
    <scope>NUCLEOTIDE SEQUENCE [LARGE SCALE GENOMIC DNA]</scope>
    <source>
        <strain evidence="6">JCM 15421</strain>
    </source>
</reference>
<dbReference type="InterPro" id="IPR001478">
    <property type="entry name" value="PDZ"/>
</dbReference>
<dbReference type="SUPFAM" id="SSF50156">
    <property type="entry name" value="PDZ domain-like"/>
    <property type="match status" value="1"/>
</dbReference>
<dbReference type="Pfam" id="PF13365">
    <property type="entry name" value="Trypsin_2"/>
    <property type="match status" value="1"/>
</dbReference>
<sequence length="348" mass="36274">MQRDPHFHRMLDIDPGSHSDVPSTPDNGAPRDEGSAALDAYSRVVTSVVDAAASAVVAITVSGRTDDSGRAQPGGGGSGFLFTPDGLILTNSHVVHRARQIEVATTAGQTFAADLIGEDPHTDVALLRVASAQPLPTLPLGSARTIRVGQLVIAIGNPLGFACTVTAGVVSALGRSLRSTGGRLIEDVIQTDAALNPGNSGGPLLDANGRVIGVNTAIIAGAQGICFATSIDTANQVVAELMRHGRVRRASLGIGAQNLSLPRRYVRWFDLPASTAVRVMEVAEGSPAARAGLESGDIVVAFEERAVDGIDALHRVLNADAIGRESVVDVLRRDRRLRLKVVPRELAP</sequence>
<proteinExistence type="predicted"/>
<dbReference type="SMART" id="SM00228">
    <property type="entry name" value="PDZ"/>
    <property type="match status" value="1"/>
</dbReference>
<dbReference type="InterPro" id="IPR036034">
    <property type="entry name" value="PDZ_sf"/>
</dbReference>
<dbReference type="InterPro" id="IPR001940">
    <property type="entry name" value="Peptidase_S1C"/>
</dbReference>
<gene>
    <name evidence="5" type="ORF">GCM10009105_23150</name>
</gene>
<evidence type="ECO:0000313" key="6">
    <source>
        <dbReference type="Proteomes" id="UP001501523"/>
    </source>
</evidence>
<evidence type="ECO:0000259" key="4">
    <source>
        <dbReference type="SMART" id="SM00228"/>
    </source>
</evidence>
<evidence type="ECO:0000256" key="2">
    <source>
        <dbReference type="ARBA" id="ARBA00022801"/>
    </source>
</evidence>
<dbReference type="Pfam" id="PF13180">
    <property type="entry name" value="PDZ_2"/>
    <property type="match status" value="1"/>
</dbReference>
<dbReference type="EMBL" id="BAAAEU010000010">
    <property type="protein sequence ID" value="GAA0716593.1"/>
    <property type="molecule type" value="Genomic_DNA"/>
</dbReference>
<dbReference type="Gene3D" id="2.30.42.10">
    <property type="match status" value="1"/>
</dbReference>
<protein>
    <submittedName>
        <fullName evidence="5">Trypsin-like peptidase domain-containing protein</fullName>
    </submittedName>
</protein>
<keyword evidence="6" id="KW-1185">Reference proteome</keyword>
<dbReference type="Proteomes" id="UP001501523">
    <property type="component" value="Unassembled WGS sequence"/>
</dbReference>
<evidence type="ECO:0000313" key="5">
    <source>
        <dbReference type="EMBL" id="GAA0716593.1"/>
    </source>
</evidence>
<feature type="domain" description="PDZ" evidence="4">
    <location>
        <begin position="252"/>
        <end position="334"/>
    </location>
</feature>
<dbReference type="PANTHER" id="PTHR43343:SF3">
    <property type="entry name" value="PROTEASE DO-LIKE 8, CHLOROPLASTIC"/>
    <property type="match status" value="1"/>
</dbReference>
<dbReference type="InterPro" id="IPR009003">
    <property type="entry name" value="Peptidase_S1_PA"/>
</dbReference>
<dbReference type="PANTHER" id="PTHR43343">
    <property type="entry name" value="PEPTIDASE S12"/>
    <property type="match status" value="1"/>
</dbReference>
<feature type="region of interest" description="Disordered" evidence="3">
    <location>
        <begin position="1"/>
        <end position="34"/>
    </location>
</feature>